<keyword evidence="4" id="KW-0378">Hydrolase</keyword>
<dbReference type="OrthoDB" id="291497at2"/>
<comment type="caution">
    <text evidence="4">The sequence shown here is derived from an EMBL/GenBank/DDBJ whole genome shotgun (WGS) entry which is preliminary data.</text>
</comment>
<dbReference type="RefSeq" id="WP_146446313.1">
    <property type="nucleotide sequence ID" value="NZ_SJPR01000006.1"/>
</dbReference>
<dbReference type="InterPro" id="IPR036514">
    <property type="entry name" value="SGNH_hydro_sf"/>
</dbReference>
<dbReference type="SUPFAM" id="SSF52266">
    <property type="entry name" value="SGNH hydrolase"/>
    <property type="match status" value="1"/>
</dbReference>
<feature type="domain" description="Carbohydrate esterase 2 N-terminal" evidence="3">
    <location>
        <begin position="37"/>
        <end position="141"/>
    </location>
</feature>
<dbReference type="EC" id="3.2.1.4" evidence="4"/>
<evidence type="ECO:0000259" key="2">
    <source>
        <dbReference type="Pfam" id="PF13472"/>
    </source>
</evidence>
<evidence type="ECO:0000313" key="4">
    <source>
        <dbReference type="EMBL" id="TWT94761.1"/>
    </source>
</evidence>
<dbReference type="InterPro" id="IPR013830">
    <property type="entry name" value="SGNH_hydro"/>
</dbReference>
<sequence precursor="true">MSPPTRLLLLTALLSASTATRAEVVPSANYRNHVAVEGRTAQGTEGALRIAYPGVTLRLRIDGPKLVLHCRASSDDVYLDVAIDGGEYERQRLSKGENELVLFDGEAGEHNIEVVKRTESWQGELVVDSFDAGDGRFLDPPPRSDRRLLFIGDSITCGAGADVRPEDPPQGAQNSSGRHAFGWLLARRLGAQAHLVSYGGRGIVRTWEGKRWPEEINAPQLYGRALPDDATSAWDAARYVPDAVGVCLGTNDFNLGIPDEEEFVTAYQNLLRRVRADAPQARAFVLDSPMYGPGEKGDAMRRYLDRVVAGLDDDRIERVSLQWRRGRPVDPHPVANEHVLIADEIEPVLRRRLGW</sequence>
<keyword evidence="5" id="KW-1185">Reference proteome</keyword>
<keyword evidence="1" id="KW-0732">Signal</keyword>
<dbReference type="InterPro" id="IPR040794">
    <property type="entry name" value="CE2_N"/>
</dbReference>
<dbReference type="Proteomes" id="UP000317421">
    <property type="component" value="Unassembled WGS sequence"/>
</dbReference>
<dbReference type="PANTHER" id="PTHR37834">
    <property type="entry name" value="GDSL-LIKE LIPASE/ACYLHYDROLASE DOMAIN PROTEIN (AFU_ORTHOLOGUE AFUA_2G00620)"/>
    <property type="match status" value="1"/>
</dbReference>
<dbReference type="Pfam" id="PF13472">
    <property type="entry name" value="Lipase_GDSL_2"/>
    <property type="match status" value="1"/>
</dbReference>
<dbReference type="EMBL" id="SJPR01000006">
    <property type="protein sequence ID" value="TWT94761.1"/>
    <property type="molecule type" value="Genomic_DNA"/>
</dbReference>
<organism evidence="4 5">
    <name type="scientific">Botrimarina colliarenosi</name>
    <dbReference type="NCBI Taxonomy" id="2528001"/>
    <lineage>
        <taxon>Bacteria</taxon>
        <taxon>Pseudomonadati</taxon>
        <taxon>Planctomycetota</taxon>
        <taxon>Planctomycetia</taxon>
        <taxon>Pirellulales</taxon>
        <taxon>Lacipirellulaceae</taxon>
        <taxon>Botrimarina</taxon>
    </lineage>
</organism>
<keyword evidence="4" id="KW-0326">Glycosidase</keyword>
<feature type="chain" id="PRO_5022942586" evidence="1">
    <location>
        <begin position="23"/>
        <end position="355"/>
    </location>
</feature>
<dbReference type="Gene3D" id="3.40.50.1110">
    <property type="entry name" value="SGNH hydrolase"/>
    <property type="match status" value="1"/>
</dbReference>
<evidence type="ECO:0000256" key="1">
    <source>
        <dbReference type="SAM" id="SignalP"/>
    </source>
</evidence>
<reference evidence="4 5" key="1">
    <citation type="submission" date="2019-02" db="EMBL/GenBank/DDBJ databases">
        <title>Deep-cultivation of Planctomycetes and their phenomic and genomic characterization uncovers novel biology.</title>
        <authorList>
            <person name="Wiegand S."/>
            <person name="Jogler M."/>
            <person name="Boedeker C."/>
            <person name="Pinto D."/>
            <person name="Vollmers J."/>
            <person name="Rivas-Marin E."/>
            <person name="Kohn T."/>
            <person name="Peeters S.H."/>
            <person name="Heuer A."/>
            <person name="Rast P."/>
            <person name="Oberbeckmann S."/>
            <person name="Bunk B."/>
            <person name="Jeske O."/>
            <person name="Meyerdierks A."/>
            <person name="Storesund J.E."/>
            <person name="Kallscheuer N."/>
            <person name="Luecker S."/>
            <person name="Lage O.M."/>
            <person name="Pohl T."/>
            <person name="Merkel B.J."/>
            <person name="Hornburger P."/>
            <person name="Mueller R.-W."/>
            <person name="Bruemmer F."/>
            <person name="Labrenz M."/>
            <person name="Spormann A.M."/>
            <person name="Op Den Camp H."/>
            <person name="Overmann J."/>
            <person name="Amann R."/>
            <person name="Jetten M.S.M."/>
            <person name="Mascher T."/>
            <person name="Medema M.H."/>
            <person name="Devos D.P."/>
            <person name="Kaster A.-K."/>
            <person name="Ovreas L."/>
            <person name="Rohde M."/>
            <person name="Galperin M.Y."/>
            <person name="Jogler C."/>
        </authorList>
    </citation>
    <scope>NUCLEOTIDE SEQUENCE [LARGE SCALE GENOMIC DNA]</scope>
    <source>
        <strain evidence="4 5">Pla108</strain>
    </source>
</reference>
<dbReference type="InterPro" id="IPR052762">
    <property type="entry name" value="PCW_deacetylase/CE"/>
</dbReference>
<feature type="domain" description="SGNH hydrolase-type esterase" evidence="2">
    <location>
        <begin position="150"/>
        <end position="309"/>
    </location>
</feature>
<proteinExistence type="predicted"/>
<dbReference type="GO" id="GO:0008810">
    <property type="term" value="F:cellulase activity"/>
    <property type="evidence" value="ECO:0007669"/>
    <property type="project" value="UniProtKB-EC"/>
</dbReference>
<evidence type="ECO:0000313" key="5">
    <source>
        <dbReference type="Proteomes" id="UP000317421"/>
    </source>
</evidence>
<feature type="signal peptide" evidence="1">
    <location>
        <begin position="1"/>
        <end position="22"/>
    </location>
</feature>
<dbReference type="AlphaFoldDB" id="A0A5C6A6R0"/>
<dbReference type="Gene3D" id="2.60.120.260">
    <property type="entry name" value="Galactose-binding domain-like"/>
    <property type="match status" value="1"/>
</dbReference>
<name>A0A5C6A6R0_9BACT</name>
<evidence type="ECO:0000259" key="3">
    <source>
        <dbReference type="Pfam" id="PF17996"/>
    </source>
</evidence>
<protein>
    <submittedName>
        <fullName evidence="4">Endoglucanase E</fullName>
        <ecNumber evidence="4">3.2.1.4</ecNumber>
    </submittedName>
</protein>
<gene>
    <name evidence="4" type="primary">celE</name>
    <name evidence="4" type="ORF">Pla108_36100</name>
</gene>
<dbReference type="GO" id="GO:0016788">
    <property type="term" value="F:hydrolase activity, acting on ester bonds"/>
    <property type="evidence" value="ECO:0007669"/>
    <property type="project" value="UniProtKB-ARBA"/>
</dbReference>
<dbReference type="Pfam" id="PF17996">
    <property type="entry name" value="CE2_N"/>
    <property type="match status" value="1"/>
</dbReference>
<accession>A0A5C6A6R0</accession>
<dbReference type="PANTHER" id="PTHR37834:SF2">
    <property type="entry name" value="ESTERASE, SGNH HYDROLASE-TYPE"/>
    <property type="match status" value="1"/>
</dbReference>